<organism evidence="1 2">
    <name type="scientific">Methylobacterium iners</name>
    <dbReference type="NCBI Taxonomy" id="418707"/>
    <lineage>
        <taxon>Bacteria</taxon>
        <taxon>Pseudomonadati</taxon>
        <taxon>Pseudomonadota</taxon>
        <taxon>Alphaproteobacteria</taxon>
        <taxon>Hyphomicrobiales</taxon>
        <taxon>Methylobacteriaceae</taxon>
        <taxon>Methylobacterium</taxon>
    </lineage>
</organism>
<accession>A0ABQ4S2K1</accession>
<keyword evidence="2" id="KW-1185">Reference proteome</keyword>
<proteinExistence type="predicted"/>
<gene>
    <name evidence="1" type="ORF">OCOJLMKI_3860</name>
</gene>
<reference evidence="1" key="1">
    <citation type="journal article" date="2021" name="Front. Microbiol.">
        <title>Comprehensive Comparative Genomics and Phenotyping of Methylobacterium Species.</title>
        <authorList>
            <person name="Alessa O."/>
            <person name="Ogura Y."/>
            <person name="Fujitani Y."/>
            <person name="Takami H."/>
            <person name="Hayashi T."/>
            <person name="Sahin N."/>
            <person name="Tani A."/>
        </authorList>
    </citation>
    <scope>NUCLEOTIDE SEQUENCE</scope>
    <source>
        <strain evidence="1">DSM 19015</strain>
    </source>
</reference>
<dbReference type="Proteomes" id="UP001055125">
    <property type="component" value="Unassembled WGS sequence"/>
</dbReference>
<evidence type="ECO:0000313" key="2">
    <source>
        <dbReference type="Proteomes" id="UP001055125"/>
    </source>
</evidence>
<dbReference type="RefSeq" id="WP_238245731.1">
    <property type="nucleotide sequence ID" value="NZ_BPQP01000065.1"/>
</dbReference>
<reference evidence="1" key="2">
    <citation type="submission" date="2021-08" db="EMBL/GenBank/DDBJ databases">
        <authorList>
            <person name="Tani A."/>
            <person name="Ola A."/>
            <person name="Ogura Y."/>
            <person name="Katsura K."/>
            <person name="Hayashi T."/>
        </authorList>
    </citation>
    <scope>NUCLEOTIDE SEQUENCE</scope>
    <source>
        <strain evidence="1">DSM 19015</strain>
    </source>
</reference>
<sequence>MLLGCGFEATERNIVELPVTETAIAGNFVEDCEENVALLKLFAFFKDTLKKHGILQPDFASIVARLR</sequence>
<dbReference type="EMBL" id="BPQP01000065">
    <property type="protein sequence ID" value="GJD96637.1"/>
    <property type="molecule type" value="Genomic_DNA"/>
</dbReference>
<comment type="caution">
    <text evidence="1">The sequence shown here is derived from an EMBL/GenBank/DDBJ whole genome shotgun (WGS) entry which is preliminary data.</text>
</comment>
<protein>
    <submittedName>
        <fullName evidence="1">Uncharacterized protein</fullName>
    </submittedName>
</protein>
<name>A0ABQ4S2K1_9HYPH</name>
<evidence type="ECO:0000313" key="1">
    <source>
        <dbReference type="EMBL" id="GJD96637.1"/>
    </source>
</evidence>